<evidence type="ECO:0000313" key="3">
    <source>
        <dbReference type="EMBL" id="PXY39013.1"/>
    </source>
</evidence>
<evidence type="ECO:0000313" key="4">
    <source>
        <dbReference type="Proteomes" id="UP000247903"/>
    </source>
</evidence>
<name>A0A2V4BM00_9FLAO</name>
<dbReference type="OrthoDB" id="1352409at2"/>
<dbReference type="AlphaFoldDB" id="A0A2V4BM00"/>
<protein>
    <submittedName>
        <fullName evidence="3">T9SS C-terminal target domain-containing protein</fullName>
    </submittedName>
</protein>
<reference evidence="3 4" key="1">
    <citation type="submission" date="2018-05" db="EMBL/GenBank/DDBJ databases">
        <title>Flavobacterium sp. strain IMCC34759, incomplete genome.</title>
        <authorList>
            <person name="Joung Y."/>
            <person name="Cho J."/>
        </authorList>
    </citation>
    <scope>NUCLEOTIDE SEQUENCE [LARGE SCALE GENOMIC DNA]</scope>
    <source>
        <strain evidence="3 4">IMCC34759</strain>
    </source>
</reference>
<dbReference type="Pfam" id="PF18962">
    <property type="entry name" value="Por_Secre_tail"/>
    <property type="match status" value="1"/>
</dbReference>
<dbReference type="NCBIfam" id="TIGR04183">
    <property type="entry name" value="Por_Secre_tail"/>
    <property type="match status" value="1"/>
</dbReference>
<evidence type="ECO:0000259" key="2">
    <source>
        <dbReference type="Pfam" id="PF18962"/>
    </source>
</evidence>
<gene>
    <name evidence="3" type="ORF">DMB65_19790</name>
</gene>
<comment type="caution">
    <text evidence="3">The sequence shown here is derived from an EMBL/GenBank/DDBJ whole genome shotgun (WGS) entry which is preliminary data.</text>
</comment>
<keyword evidence="1" id="KW-0732">Signal</keyword>
<feature type="domain" description="Secretion system C-terminal sorting" evidence="2">
    <location>
        <begin position="88"/>
        <end position="158"/>
    </location>
</feature>
<evidence type="ECO:0000256" key="1">
    <source>
        <dbReference type="ARBA" id="ARBA00022729"/>
    </source>
</evidence>
<organism evidence="3 4">
    <name type="scientific">Flavobacterium cheongpyeongense</name>
    <dbReference type="NCBI Taxonomy" id="2212651"/>
    <lineage>
        <taxon>Bacteria</taxon>
        <taxon>Pseudomonadati</taxon>
        <taxon>Bacteroidota</taxon>
        <taxon>Flavobacteriia</taxon>
        <taxon>Flavobacteriales</taxon>
        <taxon>Flavobacteriaceae</taxon>
        <taxon>Flavobacterium</taxon>
    </lineage>
</organism>
<dbReference type="RefSeq" id="WP_110308363.1">
    <property type="nucleotide sequence ID" value="NZ_QJHK01000026.1"/>
</dbReference>
<sequence length="162" mass="17477">MKGNQQTFFILFITGISFLSSYSQESVVVAGGSATGAGGTSSYSIGQTVYTTLAGADGYVLQGIQQPYEIITLGNNEFTDINLIMTAYPNPAIDVFNLVVAADKWNELSYNLFDISGKIVSKNLKITSSETSVSMQGLNQGIYFLAINNGNKTIKTFKIIKK</sequence>
<dbReference type="EMBL" id="QJHK01000026">
    <property type="protein sequence ID" value="PXY39013.1"/>
    <property type="molecule type" value="Genomic_DNA"/>
</dbReference>
<accession>A0A2V4BM00</accession>
<dbReference type="Proteomes" id="UP000247903">
    <property type="component" value="Unassembled WGS sequence"/>
</dbReference>
<proteinExistence type="predicted"/>
<dbReference type="InterPro" id="IPR026444">
    <property type="entry name" value="Secre_tail"/>
</dbReference>
<keyword evidence="4" id="KW-1185">Reference proteome</keyword>